<evidence type="ECO:0000256" key="13">
    <source>
        <dbReference type="ARBA" id="ARBA00023054"/>
    </source>
</evidence>
<dbReference type="CTD" id="79677"/>
<dbReference type="GO" id="GO:0000724">
    <property type="term" value="P:double-strand break repair via homologous recombination"/>
    <property type="evidence" value="ECO:0007669"/>
    <property type="project" value="TreeGrafter"/>
</dbReference>
<keyword evidence="22" id="KW-1185">Reference proteome</keyword>
<accession>A0A9J7K801</accession>
<keyword evidence="11" id="KW-0832">Ubl conjugation</keyword>
<dbReference type="GO" id="GO:0003697">
    <property type="term" value="F:single-stranded DNA binding"/>
    <property type="evidence" value="ECO:0007669"/>
    <property type="project" value="TreeGrafter"/>
</dbReference>
<keyword evidence="8" id="KW-0547">Nucleotide-binding</keyword>
<feature type="coiled-coil region" evidence="19">
    <location>
        <begin position="235"/>
        <end position="262"/>
    </location>
</feature>
<evidence type="ECO:0000256" key="2">
    <source>
        <dbReference type="ARBA" id="ARBA00004324"/>
    </source>
</evidence>
<evidence type="ECO:0000256" key="17">
    <source>
        <dbReference type="ARBA" id="ARBA00061850"/>
    </source>
</evidence>
<dbReference type="GO" id="GO:0000781">
    <property type="term" value="C:chromosome, telomeric region"/>
    <property type="evidence" value="ECO:0007669"/>
    <property type="project" value="UniProtKB-SubCell"/>
</dbReference>
<evidence type="ECO:0000256" key="5">
    <source>
        <dbReference type="ARBA" id="ARBA00022454"/>
    </source>
</evidence>
<feature type="domain" description="Rad50/SbcC-type AAA" evidence="21">
    <location>
        <begin position="55"/>
        <end position="262"/>
    </location>
</feature>
<dbReference type="RefSeq" id="XP_035303540.1">
    <property type="nucleotide sequence ID" value="XM_035447649.1"/>
</dbReference>
<dbReference type="GO" id="GO:0030915">
    <property type="term" value="C:Smc5-Smc6 complex"/>
    <property type="evidence" value="ECO:0007669"/>
    <property type="project" value="TreeGrafter"/>
</dbReference>
<dbReference type="GO" id="GO:0005524">
    <property type="term" value="F:ATP binding"/>
    <property type="evidence" value="ECO:0007669"/>
    <property type="project" value="UniProtKB-KW"/>
</dbReference>
<dbReference type="Gene3D" id="3.40.50.300">
    <property type="entry name" value="P-loop containing nucleotide triphosphate hydrolases"/>
    <property type="match status" value="2"/>
</dbReference>
<evidence type="ECO:0000256" key="12">
    <source>
        <dbReference type="ARBA" id="ARBA00022895"/>
    </source>
</evidence>
<dbReference type="GO" id="GO:0003684">
    <property type="term" value="F:damaged DNA binding"/>
    <property type="evidence" value="ECO:0007669"/>
    <property type="project" value="TreeGrafter"/>
</dbReference>
<sequence length="1067" mass="123575">MAKRKEENFCSPENAKRPRQELEDFDKDGDEDECTISFTNGTSTLTAAEVGIIESIQLRNFMCHSMLGPFKFGSNVNFVVGNNGSGKSAVLTALIVGLGGKAVATNRGSSLKGFVKAGQNSADISITLRNRGDDAFRANVYGDSIVVQQHISVDGSRSYKLKSEKGTVVSTRKEELIAILDHFNIQVDNPVSVLTQEMSKQFLQSKNEGDKYKFFMKATQLEQMKEDYSYIMETKERTKEQINQGEERLTELKRQCLEKEERFQNIAGLSTMKTNLEYLKHEMAWAVVNEIEKQLNAIRDNIKIGEERAAKLDRKMEEQQVRLNDAEKKYKDIQDKLEKISEETNARAPECMALKTDVIARTRAFNDAEVLYNRSLNEYKALKKDDEQLCKRIEELKKSTDQSLEPERLERQRRICWLKEKVQALQDQESAVNQEAAQFEQAIEKDKQEHVRIKSLDVRHTLTYNQRQLKELKDSKTDRLKRFGPHVPALLEAIDDAYRRRQFTHKPIGPLGICHYFRNFSHILLGGKTAVFTLRGKQCEKSLLSCPSLLSPRAAYHPEFPTVLTALEIDNAVVANSLIDMRSIETVLLIKNNSVARAVMQSQKPPKNCREAFTADGDQVFAGRYYSSESTRPKFLSRDVDSEISDLETEIENKKAHITNLQHHLSALEKDIKRNEELLKRCQIHYKEIKMKIRKNISEIRELENIEEHQSVDIATLEDEAEENKIKMQMVEKNMEQQKENMENLKSLKIEAENKYDTIKLKINQLSELADPLKDELNLADSEVDSQKRGKQHYEDKQKEHLDTLNKKRRELDMKEKELQEKMSQARQICPERIEVKKSASILDKEINRLRQKIQAEHASHGDREEIMKQYQEARETYLDLDNKVRTLRRFIKLLEEIMTHRYKTYQQFRRCLTLRCKLYFDNLLSQRAYCGKMNFDHKNETLSISVQPGEGNKASFNDMRALSGGERSFSTVCFILSLWSIAESPFRCLDEFDVYMDMVNRRIAMDMILKMADSQRFRQFILLTPQSMSSLPSSKLIRILRMSDPERGQTTLPFRPVTQEEDDNTS</sequence>
<dbReference type="FunFam" id="3.40.50.300:FF:001138">
    <property type="entry name" value="Structural maintenance of chromosomes protein 6"/>
    <property type="match status" value="1"/>
</dbReference>
<evidence type="ECO:0000256" key="7">
    <source>
        <dbReference type="ARBA" id="ARBA00022553"/>
    </source>
</evidence>
<dbReference type="InterPro" id="IPR027417">
    <property type="entry name" value="P-loop_NTPase"/>
</dbReference>
<dbReference type="OrthoDB" id="10072614at2759"/>
<dbReference type="InterPro" id="IPR038729">
    <property type="entry name" value="Rad50/SbcC_AAA"/>
</dbReference>
<evidence type="ECO:0000256" key="4">
    <source>
        <dbReference type="ARBA" id="ARBA00006793"/>
    </source>
</evidence>
<dbReference type="GO" id="GO:0016607">
    <property type="term" value="C:nuclear speck"/>
    <property type="evidence" value="ECO:0007669"/>
    <property type="project" value="UniProtKB-SubCell"/>
</dbReference>
<evidence type="ECO:0000256" key="15">
    <source>
        <dbReference type="ARBA" id="ARBA00023204"/>
    </source>
</evidence>
<keyword evidence="15" id="KW-0234">DNA repair</keyword>
<dbReference type="AlphaFoldDB" id="A0A9J7K801"/>
<feature type="compositionally biased region" description="Basic and acidic residues" evidence="20">
    <location>
        <begin position="1"/>
        <end position="22"/>
    </location>
</feature>
<name>A0A9J7K801_CRIGR</name>
<reference evidence="22" key="1">
    <citation type="journal article" date="2018" name="Biotechnol. Bioeng.">
        <title>A reference genome of the Chinese hamster based on a hybrid assembly strategy.</title>
        <authorList>
            <person name="Rupp O."/>
            <person name="MacDonald M.L."/>
            <person name="Li S."/>
            <person name="Dhiman H."/>
            <person name="Polson S."/>
            <person name="Griep S."/>
            <person name="Heffner K."/>
            <person name="Hernandez I."/>
            <person name="Brinkrolf K."/>
            <person name="Jadhav V."/>
            <person name="Samoudi M."/>
            <person name="Hao H."/>
            <person name="Kingham B."/>
            <person name="Goesmann A."/>
            <person name="Betenbaugh M.J."/>
            <person name="Lewis N.E."/>
            <person name="Borth N."/>
            <person name="Lee K.H."/>
        </authorList>
    </citation>
    <scope>NUCLEOTIDE SEQUENCE [LARGE SCALE GENOMIC DNA]</scope>
    <source>
        <strain evidence="22">17A/GY</strain>
    </source>
</reference>
<evidence type="ECO:0000256" key="9">
    <source>
        <dbReference type="ARBA" id="ARBA00022763"/>
    </source>
</evidence>
<keyword evidence="6" id="KW-1017">Isopeptide bond</keyword>
<comment type="similarity">
    <text evidence="4">Belongs to the SMC family. SMC6 subfamily.</text>
</comment>
<keyword evidence="12" id="KW-0779">Telomere</keyword>
<dbReference type="GO" id="GO:0016605">
    <property type="term" value="C:PML body"/>
    <property type="evidence" value="ECO:0007669"/>
    <property type="project" value="UniProtKB-SubCell"/>
</dbReference>
<comment type="subunit">
    <text evidence="17">Forms a heterodimer with SMC5. Component of the SMC5-SMC6 complex which consists at least of SMC5, SMC6, NSMCE2, NSMCE1, NSMCE4A or EID3 and NSMCE3. Interacts with NSMCE1. Interacts with NSMCE2. Interacts with SLF1. Interacts with SLF2. Interacts with RAD18. Interacts with SIMC1.</text>
</comment>
<keyword evidence="9" id="KW-0227">DNA damage</keyword>
<evidence type="ECO:0000256" key="6">
    <source>
        <dbReference type="ARBA" id="ARBA00022499"/>
    </source>
</evidence>
<feature type="compositionally biased region" description="Basic and acidic residues" evidence="20">
    <location>
        <begin position="785"/>
        <end position="809"/>
    </location>
</feature>
<evidence type="ECO:0000256" key="3">
    <source>
        <dbReference type="ARBA" id="ARBA00004574"/>
    </source>
</evidence>
<dbReference type="Proteomes" id="UP001108280">
    <property type="component" value="Chromosome 7"/>
</dbReference>
<dbReference type="SUPFAM" id="SSF52540">
    <property type="entry name" value="P-loop containing nucleoside triphosphate hydrolases"/>
    <property type="match status" value="2"/>
</dbReference>
<feature type="region of interest" description="Disordered" evidence="20">
    <location>
        <begin position="783"/>
        <end position="809"/>
    </location>
</feature>
<evidence type="ECO:0000256" key="18">
    <source>
        <dbReference type="ARBA" id="ARBA00069480"/>
    </source>
</evidence>
<dbReference type="Pfam" id="PF13476">
    <property type="entry name" value="AAA_23"/>
    <property type="match status" value="1"/>
</dbReference>
<dbReference type="GeneID" id="100757987"/>
<organism evidence="22 23">
    <name type="scientific">Cricetulus griseus</name>
    <name type="common">Chinese hamster</name>
    <name type="synonym">Cricetulus barabensis griseus</name>
    <dbReference type="NCBI Taxonomy" id="10029"/>
    <lineage>
        <taxon>Eukaryota</taxon>
        <taxon>Metazoa</taxon>
        <taxon>Chordata</taxon>
        <taxon>Craniata</taxon>
        <taxon>Vertebrata</taxon>
        <taxon>Euteleostomi</taxon>
        <taxon>Mammalia</taxon>
        <taxon>Eutheria</taxon>
        <taxon>Euarchontoglires</taxon>
        <taxon>Glires</taxon>
        <taxon>Rodentia</taxon>
        <taxon>Myomorpha</taxon>
        <taxon>Muroidea</taxon>
        <taxon>Cricetidae</taxon>
        <taxon>Cricetinae</taxon>
        <taxon>Cricetulus</taxon>
    </lineage>
</organism>
<evidence type="ECO:0000313" key="22">
    <source>
        <dbReference type="Proteomes" id="UP001108280"/>
    </source>
</evidence>
<evidence type="ECO:0000259" key="21">
    <source>
        <dbReference type="Pfam" id="PF13476"/>
    </source>
</evidence>
<gene>
    <name evidence="23" type="primary">Smc6</name>
</gene>
<evidence type="ECO:0000256" key="1">
    <source>
        <dbReference type="ARBA" id="ARBA00004322"/>
    </source>
</evidence>
<keyword evidence="14" id="KW-0233">DNA recombination</keyword>
<protein>
    <recommendedName>
        <fullName evidence="18">Structural maintenance of chromosomes protein 6</fullName>
    </recommendedName>
</protein>
<feature type="region of interest" description="Disordered" evidence="20">
    <location>
        <begin position="1"/>
        <end position="30"/>
    </location>
</feature>
<keyword evidence="16" id="KW-0539">Nucleus</keyword>
<keyword evidence="7" id="KW-0597">Phosphoprotein</keyword>
<dbReference type="PANTHER" id="PTHR19306">
    <property type="entry name" value="STRUCTURAL MAINTENANCE OF CHROMOSOMES 5,6 SMC5, SMC6"/>
    <property type="match status" value="1"/>
</dbReference>
<dbReference type="KEGG" id="cge:100757987"/>
<reference evidence="22" key="2">
    <citation type="journal article" date="2020" name="Biotechnol. Bioeng.">
        <title>Chromosome-scale scaffolds for the Chinese hamster reference genome assembly to facilitate the study of the CHO epigenome.</title>
        <authorList>
            <person name="Hilliard W."/>
            <person name="MacDonald M."/>
            <person name="Lee K.H."/>
        </authorList>
    </citation>
    <scope>NUCLEOTIDE SEQUENCE [LARGE SCALE GENOMIC DNA]</scope>
    <source>
        <strain evidence="22">17A/GY</strain>
    </source>
</reference>
<evidence type="ECO:0000256" key="20">
    <source>
        <dbReference type="SAM" id="MobiDB-lite"/>
    </source>
</evidence>
<keyword evidence="5" id="KW-0158">Chromosome</keyword>
<evidence type="ECO:0000313" key="23">
    <source>
        <dbReference type="RefSeq" id="XP_035303540.1"/>
    </source>
</evidence>
<comment type="subcellular location">
    <subcellularLocation>
        <location evidence="3">Chromosome</location>
        <location evidence="3">Telomere</location>
    </subcellularLocation>
    <subcellularLocation>
        <location evidence="2">Nucleus speckle</location>
    </subcellularLocation>
    <subcellularLocation>
        <location evidence="1">Nucleus</location>
        <location evidence="1">PML body</location>
    </subcellularLocation>
</comment>
<evidence type="ECO:0000256" key="19">
    <source>
        <dbReference type="SAM" id="Coils"/>
    </source>
</evidence>
<evidence type="ECO:0000256" key="14">
    <source>
        <dbReference type="ARBA" id="ARBA00023172"/>
    </source>
</evidence>
<evidence type="ECO:0000256" key="10">
    <source>
        <dbReference type="ARBA" id="ARBA00022840"/>
    </source>
</evidence>
<evidence type="ECO:0000256" key="16">
    <source>
        <dbReference type="ARBA" id="ARBA00023242"/>
    </source>
</evidence>
<keyword evidence="10" id="KW-0067">ATP-binding</keyword>
<feature type="coiled-coil region" evidence="19">
    <location>
        <begin position="376"/>
        <end position="449"/>
    </location>
</feature>
<feature type="region of interest" description="Disordered" evidence="20">
    <location>
        <begin position="1048"/>
        <end position="1067"/>
    </location>
</feature>
<evidence type="ECO:0000256" key="11">
    <source>
        <dbReference type="ARBA" id="ARBA00022843"/>
    </source>
</evidence>
<keyword evidence="13 19" id="KW-0175">Coiled coil</keyword>
<feature type="coiled-coil region" evidence="19">
    <location>
        <begin position="288"/>
        <end position="343"/>
    </location>
</feature>
<evidence type="ECO:0000256" key="8">
    <source>
        <dbReference type="ARBA" id="ARBA00022741"/>
    </source>
</evidence>
<dbReference type="FunFam" id="3.40.50.300:FF:000959">
    <property type="entry name" value="structural maintenance of chromosomes protein 6"/>
    <property type="match status" value="1"/>
</dbReference>
<proteinExistence type="inferred from homology"/>
<reference evidence="23" key="3">
    <citation type="submission" date="2025-08" db="UniProtKB">
        <authorList>
            <consortium name="RefSeq"/>
        </authorList>
    </citation>
    <scope>IDENTIFICATION</scope>
    <source>
        <strain evidence="23">17A/GY</strain>
        <tissue evidence="23">Liver</tissue>
    </source>
</reference>
<dbReference type="PANTHER" id="PTHR19306:SF6">
    <property type="entry name" value="STRUCTURAL MAINTENANCE OF CHROMOSOMES PROTEIN 6"/>
    <property type="match status" value="1"/>
</dbReference>
<dbReference type="GO" id="GO:0035861">
    <property type="term" value="C:site of double-strand break"/>
    <property type="evidence" value="ECO:0007669"/>
    <property type="project" value="TreeGrafter"/>
</dbReference>